<dbReference type="AlphaFoldDB" id="A0A1J1C6H6"/>
<dbReference type="Gene3D" id="2.30.30.760">
    <property type="match status" value="1"/>
</dbReference>
<dbReference type="Pfam" id="PF13144">
    <property type="entry name" value="ChapFlgA"/>
    <property type="match status" value="1"/>
</dbReference>
<gene>
    <name evidence="3" type="primary">flgA</name>
    <name evidence="3" type="ORF">Cabys_1498</name>
</gene>
<dbReference type="PANTHER" id="PTHR36307:SF1">
    <property type="entry name" value="FLAGELLA BASAL BODY P-RING FORMATION PROTEIN FLGA"/>
    <property type="match status" value="1"/>
</dbReference>
<dbReference type="GO" id="GO:0044780">
    <property type="term" value="P:bacterial-type flagellum assembly"/>
    <property type="evidence" value="ECO:0007669"/>
    <property type="project" value="InterPro"/>
</dbReference>
<sequence>MIFLGAMQAFAQSHLENKVKAKIQAFFEERFAVSTEDLRISYLRLPDLSHLAVDDYRIECVSQSPLPRLGHQTIWLQLSKGGRTVLKTPVTVKIAIRRSVFLAASNIGFRKLVTEDHIVQQQVWLTDTEIYRSALQHASQIVGKESAHFIPKGSILVARDVQNPTVVKPGDEVEIQVKAGELVVKTRGIARSAGRIGDEVSVKNLMTGKRLKGTVTSPGVVCINHSRAL</sequence>
<dbReference type="KEGG" id="caby:Cabys_1498"/>
<dbReference type="NCBIfam" id="TIGR03170">
    <property type="entry name" value="flgA_cterm"/>
    <property type="match status" value="1"/>
</dbReference>
<dbReference type="Proteomes" id="UP000183868">
    <property type="component" value="Chromosome"/>
</dbReference>
<dbReference type="InterPro" id="IPR017585">
    <property type="entry name" value="SAF_FlgA"/>
</dbReference>
<keyword evidence="3" id="KW-0966">Cell projection</keyword>
<keyword evidence="3" id="KW-0969">Cilium</keyword>
<dbReference type="GO" id="GO:0042597">
    <property type="term" value="C:periplasmic space"/>
    <property type="evidence" value="ECO:0007669"/>
    <property type="project" value="UniProtKB-SubCell"/>
</dbReference>
<reference evidence="3 4" key="1">
    <citation type="submission" date="2016-11" db="EMBL/GenBank/DDBJ databases">
        <title>Genomic analysis of Caldithrix abyssi and proposal of a novel bacterial phylum Caldithrichaeota.</title>
        <authorList>
            <person name="Kublanov I."/>
            <person name="Sigalova O."/>
            <person name="Gavrilov S."/>
            <person name="Lebedinsky A."/>
            <person name="Ivanova N."/>
            <person name="Daum C."/>
            <person name="Reddy T."/>
            <person name="Klenk H.P."/>
            <person name="Goker M."/>
            <person name="Reva O."/>
            <person name="Miroshnichenko M."/>
            <person name="Kyprides N."/>
            <person name="Woyke T."/>
            <person name="Gelfand M."/>
        </authorList>
    </citation>
    <scope>NUCLEOTIDE SEQUENCE [LARGE SCALE GENOMIC DNA]</scope>
    <source>
        <strain evidence="3 4">LF13</strain>
    </source>
</reference>
<dbReference type="PANTHER" id="PTHR36307">
    <property type="entry name" value="FLAGELLA BASAL BODY P-RING FORMATION PROTEIN FLGA"/>
    <property type="match status" value="1"/>
</dbReference>
<evidence type="ECO:0000259" key="2">
    <source>
        <dbReference type="Pfam" id="PF13144"/>
    </source>
</evidence>
<comment type="function">
    <text evidence="1">Involved in the assembly process of the P-ring formation. It may associate with FlgF on the rod constituting a structure essential for the P-ring assembly or may act as a modulator protein for the P-ring assembly.</text>
</comment>
<comment type="subcellular location">
    <subcellularLocation>
        <location evidence="1">Periplasm</location>
    </subcellularLocation>
</comment>
<protein>
    <recommendedName>
        <fullName evidence="1">Flagella basal body P-ring formation protein FlgA</fullName>
    </recommendedName>
</protein>
<evidence type="ECO:0000313" key="3">
    <source>
        <dbReference type="EMBL" id="APF18247.1"/>
    </source>
</evidence>
<evidence type="ECO:0000256" key="1">
    <source>
        <dbReference type="RuleBase" id="RU362063"/>
    </source>
</evidence>
<comment type="similarity">
    <text evidence="1">Belongs to the FlgA family.</text>
</comment>
<proteinExistence type="inferred from homology"/>
<keyword evidence="1" id="KW-1005">Bacterial flagellum biogenesis</keyword>
<keyword evidence="1" id="KW-0574">Periplasm</keyword>
<organism evidence="3 4">
    <name type="scientific">Caldithrix abyssi DSM 13497</name>
    <dbReference type="NCBI Taxonomy" id="880073"/>
    <lineage>
        <taxon>Bacteria</taxon>
        <taxon>Pseudomonadati</taxon>
        <taxon>Calditrichota</taxon>
        <taxon>Calditrichia</taxon>
        <taxon>Calditrichales</taxon>
        <taxon>Calditrichaceae</taxon>
        <taxon>Caldithrix</taxon>
    </lineage>
</organism>
<accession>A0A1J1C6H6</accession>
<dbReference type="EMBL" id="CP018099">
    <property type="protein sequence ID" value="APF18247.1"/>
    <property type="molecule type" value="Genomic_DNA"/>
</dbReference>
<name>A0A1J1C6H6_CALAY</name>
<keyword evidence="3" id="KW-0282">Flagellum</keyword>
<evidence type="ECO:0000313" key="4">
    <source>
        <dbReference type="Proteomes" id="UP000183868"/>
    </source>
</evidence>
<feature type="domain" description="Flagella basal body P-ring formation protein FlgA SAF" evidence="2">
    <location>
        <begin position="99"/>
        <end position="222"/>
    </location>
</feature>
<dbReference type="InterPro" id="IPR039246">
    <property type="entry name" value="Flagellar_FlgA"/>
</dbReference>